<keyword evidence="3" id="KW-1185">Reference proteome</keyword>
<dbReference type="Pfam" id="PF00534">
    <property type="entry name" value="Glycos_transf_1"/>
    <property type="match status" value="1"/>
</dbReference>
<dbReference type="CDD" id="cd03801">
    <property type="entry name" value="GT4_PimA-like"/>
    <property type="match status" value="1"/>
</dbReference>
<organism evidence="2 3">
    <name type="scientific">Roseivivax jejudonensis</name>
    <dbReference type="NCBI Taxonomy" id="1529041"/>
    <lineage>
        <taxon>Bacteria</taxon>
        <taxon>Pseudomonadati</taxon>
        <taxon>Pseudomonadota</taxon>
        <taxon>Alphaproteobacteria</taxon>
        <taxon>Rhodobacterales</taxon>
        <taxon>Roseobacteraceae</taxon>
        <taxon>Roseivivax</taxon>
    </lineage>
</organism>
<dbReference type="PANTHER" id="PTHR45947">
    <property type="entry name" value="SULFOQUINOVOSYL TRANSFERASE SQD2"/>
    <property type="match status" value="1"/>
</dbReference>
<evidence type="ECO:0000259" key="1">
    <source>
        <dbReference type="Pfam" id="PF00534"/>
    </source>
</evidence>
<dbReference type="Proteomes" id="UP000193570">
    <property type="component" value="Unassembled WGS sequence"/>
</dbReference>
<dbReference type="OrthoDB" id="9790710at2"/>
<dbReference type="InterPro" id="IPR001296">
    <property type="entry name" value="Glyco_trans_1"/>
</dbReference>
<evidence type="ECO:0000313" key="2">
    <source>
        <dbReference type="EMBL" id="SLN11561.1"/>
    </source>
</evidence>
<dbReference type="GO" id="GO:0016757">
    <property type="term" value="F:glycosyltransferase activity"/>
    <property type="evidence" value="ECO:0007669"/>
    <property type="project" value="InterPro"/>
</dbReference>
<dbReference type="InterPro" id="IPR050194">
    <property type="entry name" value="Glycosyltransferase_grp1"/>
</dbReference>
<feature type="domain" description="Glycosyl transferase family 1" evidence="1">
    <location>
        <begin position="189"/>
        <end position="349"/>
    </location>
</feature>
<dbReference type="Gene3D" id="3.40.50.2000">
    <property type="entry name" value="Glycogen Phosphorylase B"/>
    <property type="match status" value="1"/>
</dbReference>
<accession>A0A1X6Y673</accession>
<dbReference type="RefSeq" id="WP_159456686.1">
    <property type="nucleotide sequence ID" value="NZ_FWFK01000001.1"/>
</dbReference>
<gene>
    <name evidence="2" type="ORF">ROJ8625_00275</name>
</gene>
<evidence type="ECO:0000313" key="3">
    <source>
        <dbReference type="Proteomes" id="UP000193570"/>
    </source>
</evidence>
<dbReference type="EMBL" id="FWFK01000001">
    <property type="protein sequence ID" value="SLN11561.1"/>
    <property type="molecule type" value="Genomic_DNA"/>
</dbReference>
<sequence>MRLHYISNLPADLRGGGYSLRNAAAFEALSEAFGARYRGPFTFPPGGVAKLISASRRRLGLHGTFHHFAPGRLSALARAVRRSQALEADLVFFNGFTPWIHTVPEGPYIAWNDCSFHDYVRIYHDPARFDPLDLARIESREAQWLRGARAVILRSRHFADRTITQYELDPARVFSLRNFSTMAPPKADTYSGAPLFLFMSTHFVGKNGPVVLDAFARLRARYPQARLAVVGDIPAAGQRSTSKSVDWIGFLDPRDPAQDTRKRELLASAAMLVHPTSFDTNPAVLVEAAYFGCPAISTRAFAIPEIIEHGKTGWLVNDPRDADALAARMVWALEATHPYFEMRRAARNRALERMTLSRFKADLTKIVAGCNYGSASTPGTSVRPNSPEKVDI</sequence>
<reference evidence="2 3" key="1">
    <citation type="submission" date="2017-03" db="EMBL/GenBank/DDBJ databases">
        <authorList>
            <person name="Afonso C.L."/>
            <person name="Miller P.J."/>
            <person name="Scott M.A."/>
            <person name="Spackman E."/>
            <person name="Goraichik I."/>
            <person name="Dimitrov K.M."/>
            <person name="Suarez D.L."/>
            <person name="Swayne D.E."/>
        </authorList>
    </citation>
    <scope>NUCLEOTIDE SEQUENCE [LARGE SCALE GENOMIC DNA]</scope>
    <source>
        <strain evidence="2 3">CECT 8625</strain>
    </source>
</reference>
<proteinExistence type="predicted"/>
<name>A0A1X6Y673_9RHOB</name>
<dbReference type="SUPFAM" id="SSF53756">
    <property type="entry name" value="UDP-Glycosyltransferase/glycogen phosphorylase"/>
    <property type="match status" value="1"/>
</dbReference>
<dbReference type="AlphaFoldDB" id="A0A1X6Y673"/>
<dbReference type="PANTHER" id="PTHR45947:SF3">
    <property type="entry name" value="SULFOQUINOVOSYL TRANSFERASE SQD2"/>
    <property type="match status" value="1"/>
</dbReference>
<keyword evidence="2" id="KW-0808">Transferase</keyword>
<protein>
    <submittedName>
        <fullName evidence="2">Glycosyl transferases group 1</fullName>
    </submittedName>
</protein>